<gene>
    <name evidence="1" type="ORF">PROQFM164_S01g001667</name>
</gene>
<evidence type="ECO:0000313" key="2">
    <source>
        <dbReference type="Proteomes" id="UP000030686"/>
    </source>
</evidence>
<name>W6PVQ8_PENRF</name>
<accession>W6PVQ8</accession>
<reference evidence="1" key="1">
    <citation type="journal article" date="2014" name="Nat. Commun.">
        <title>Multiple recent horizontal transfers of a large genomic region in cheese making fungi.</title>
        <authorList>
            <person name="Cheeseman K."/>
            <person name="Ropars J."/>
            <person name="Renault P."/>
            <person name="Dupont J."/>
            <person name="Gouzy J."/>
            <person name="Branca A."/>
            <person name="Abraham A.L."/>
            <person name="Ceppi M."/>
            <person name="Conseiller E."/>
            <person name="Debuchy R."/>
            <person name="Malagnac F."/>
            <person name="Goarin A."/>
            <person name="Silar P."/>
            <person name="Lacoste S."/>
            <person name="Sallet E."/>
            <person name="Bensimon A."/>
            <person name="Giraud T."/>
            <person name="Brygoo Y."/>
        </authorList>
    </citation>
    <scope>NUCLEOTIDE SEQUENCE [LARGE SCALE GENOMIC DNA]</scope>
    <source>
        <strain evidence="1">FM164</strain>
    </source>
</reference>
<dbReference type="Proteomes" id="UP000030686">
    <property type="component" value="Unassembled WGS sequence"/>
</dbReference>
<organism evidence="1 2">
    <name type="scientific">Penicillium roqueforti (strain FM164)</name>
    <dbReference type="NCBI Taxonomy" id="1365484"/>
    <lineage>
        <taxon>Eukaryota</taxon>
        <taxon>Fungi</taxon>
        <taxon>Dikarya</taxon>
        <taxon>Ascomycota</taxon>
        <taxon>Pezizomycotina</taxon>
        <taxon>Eurotiomycetes</taxon>
        <taxon>Eurotiomycetidae</taxon>
        <taxon>Eurotiales</taxon>
        <taxon>Aspergillaceae</taxon>
        <taxon>Penicillium</taxon>
    </lineage>
</organism>
<sequence length="48" mass="5246">MACPPSQEPGSHWTIGIDPKQPVGTWTVTFNLTGTDSSYMNVPRGRKV</sequence>
<dbReference type="AlphaFoldDB" id="W6PVQ8"/>
<dbReference type="EMBL" id="HG792015">
    <property type="protein sequence ID" value="CDM27856.1"/>
    <property type="molecule type" value="Genomic_DNA"/>
</dbReference>
<proteinExistence type="predicted"/>
<protein>
    <submittedName>
        <fullName evidence="1">Genomic scaffold, ProqFM164S01</fullName>
    </submittedName>
</protein>
<evidence type="ECO:0000313" key="1">
    <source>
        <dbReference type="EMBL" id="CDM27856.1"/>
    </source>
</evidence>
<keyword evidence="2" id="KW-1185">Reference proteome</keyword>